<protein>
    <recommendedName>
        <fullName evidence="7">Glycosyltransferase family 25 protein</fullName>
    </recommendedName>
</protein>
<keyword evidence="4" id="KW-1133">Transmembrane helix</keyword>
<dbReference type="CDD" id="cd06532">
    <property type="entry name" value="Glyco_transf_25"/>
    <property type="match status" value="1"/>
</dbReference>
<evidence type="ECO:0000256" key="3">
    <source>
        <dbReference type="ARBA" id="ARBA00022679"/>
    </source>
</evidence>
<keyword evidence="6" id="KW-1185">Reference proteome</keyword>
<dbReference type="AlphaFoldDB" id="A0A6A6W2R2"/>
<proteinExistence type="inferred from homology"/>
<feature type="transmembrane region" description="Helical" evidence="4">
    <location>
        <begin position="12"/>
        <end position="32"/>
    </location>
</feature>
<dbReference type="InterPro" id="IPR002654">
    <property type="entry name" value="Glyco_trans_25"/>
</dbReference>
<evidence type="ECO:0000256" key="4">
    <source>
        <dbReference type="SAM" id="Phobius"/>
    </source>
</evidence>
<accession>A0A6A6W2R2</accession>
<keyword evidence="4" id="KW-0812">Transmembrane</keyword>
<sequence>MQPSSVRGRRTLITVGILLLLTLFGYTIHYAAPQSPLLAPSLHHTDHDVGILEDVLNRTLGFQKIYAINLPYRTDHRDAMSLAAVLTDLDIEYIDGVTDVHEKARPPMGAGVDLDEPTLRALRAHVNTLRLIVENNITTALILEDDADWDIRIKEQMQSFAKASSLLLQPLQGTTDQFVDPSYPQPASNERPQNFEIGSHAIERPSTSPYGDIDRWDVLWIGHCGCRFPEANDGNTPLGRVVILNDTTVPEKQHIQMQFGNNDLTNEYPNHTRVVSRARVNTCSLAYAVSQSSARRLLYEMGLNVINGPTDLTLRSICEGSEGRRSRVCLTVQPQLFQHHRTKGAKSSYSDVSSDHTGYNEQAFTRNVRWSTRLNFAKLLDGETDYIDLFRDGEKPLNLGF</sequence>
<dbReference type="GeneID" id="54489347"/>
<dbReference type="PANTHER" id="PTHR10730:SF53">
    <property type="entry name" value="GLYCOSYLTRANSFERASE 25 FAMILY MEMBER"/>
    <property type="match status" value="1"/>
</dbReference>
<dbReference type="OrthoDB" id="47375at2759"/>
<name>A0A6A6W2R2_9PEZI</name>
<evidence type="ECO:0000313" key="6">
    <source>
        <dbReference type="Proteomes" id="UP000799437"/>
    </source>
</evidence>
<evidence type="ECO:0008006" key="7">
    <source>
        <dbReference type="Google" id="ProtNLM"/>
    </source>
</evidence>
<comment type="similarity">
    <text evidence="1">Belongs to the glycosyltransferase 25 family.</text>
</comment>
<reference evidence="5" key="1">
    <citation type="journal article" date="2020" name="Stud. Mycol.">
        <title>101 Dothideomycetes genomes: a test case for predicting lifestyles and emergence of pathogens.</title>
        <authorList>
            <person name="Haridas S."/>
            <person name="Albert R."/>
            <person name="Binder M."/>
            <person name="Bloem J."/>
            <person name="Labutti K."/>
            <person name="Salamov A."/>
            <person name="Andreopoulos B."/>
            <person name="Baker S."/>
            <person name="Barry K."/>
            <person name="Bills G."/>
            <person name="Bluhm B."/>
            <person name="Cannon C."/>
            <person name="Castanera R."/>
            <person name="Culley D."/>
            <person name="Daum C."/>
            <person name="Ezra D."/>
            <person name="Gonzalez J."/>
            <person name="Henrissat B."/>
            <person name="Kuo A."/>
            <person name="Liang C."/>
            <person name="Lipzen A."/>
            <person name="Lutzoni F."/>
            <person name="Magnuson J."/>
            <person name="Mondo S."/>
            <person name="Nolan M."/>
            <person name="Ohm R."/>
            <person name="Pangilinan J."/>
            <person name="Park H.-J."/>
            <person name="Ramirez L."/>
            <person name="Alfaro M."/>
            <person name="Sun H."/>
            <person name="Tritt A."/>
            <person name="Yoshinaga Y."/>
            <person name="Zwiers L.-H."/>
            <person name="Turgeon B."/>
            <person name="Goodwin S."/>
            <person name="Spatafora J."/>
            <person name="Crous P."/>
            <person name="Grigoriev I."/>
        </authorList>
    </citation>
    <scope>NUCLEOTIDE SEQUENCE</scope>
    <source>
        <strain evidence="5">CBS 121739</strain>
    </source>
</reference>
<dbReference type="GO" id="GO:0016740">
    <property type="term" value="F:transferase activity"/>
    <property type="evidence" value="ECO:0007669"/>
    <property type="project" value="UniProtKB-KW"/>
</dbReference>
<evidence type="ECO:0000256" key="1">
    <source>
        <dbReference type="ARBA" id="ARBA00006721"/>
    </source>
</evidence>
<dbReference type="RefSeq" id="XP_033598755.1">
    <property type="nucleotide sequence ID" value="XM_033748293.1"/>
</dbReference>
<keyword evidence="3" id="KW-0808">Transferase</keyword>
<dbReference type="InterPro" id="IPR050757">
    <property type="entry name" value="Collagen_mod_GT25"/>
</dbReference>
<dbReference type="EMBL" id="ML996575">
    <property type="protein sequence ID" value="KAF2756304.1"/>
    <property type="molecule type" value="Genomic_DNA"/>
</dbReference>
<organism evidence="5 6">
    <name type="scientific">Pseudovirgaria hyperparasitica</name>
    <dbReference type="NCBI Taxonomy" id="470096"/>
    <lineage>
        <taxon>Eukaryota</taxon>
        <taxon>Fungi</taxon>
        <taxon>Dikarya</taxon>
        <taxon>Ascomycota</taxon>
        <taxon>Pezizomycotina</taxon>
        <taxon>Dothideomycetes</taxon>
        <taxon>Dothideomycetes incertae sedis</taxon>
        <taxon>Acrospermales</taxon>
        <taxon>Acrospermaceae</taxon>
        <taxon>Pseudovirgaria</taxon>
    </lineage>
</organism>
<dbReference type="Proteomes" id="UP000799437">
    <property type="component" value="Unassembled WGS sequence"/>
</dbReference>
<gene>
    <name evidence="5" type="ORF">EJ05DRAFT_511985</name>
</gene>
<dbReference type="PANTHER" id="PTHR10730">
    <property type="entry name" value="PROCOLLAGEN-LYSINE,2-OXOGLUTARATE 5-DIOXYGENASE/GLYCOSYLTRANSFERASE 25 FAMILY MEMBER"/>
    <property type="match status" value="1"/>
</dbReference>
<keyword evidence="2" id="KW-0328">Glycosyltransferase</keyword>
<evidence type="ECO:0000313" key="5">
    <source>
        <dbReference type="EMBL" id="KAF2756304.1"/>
    </source>
</evidence>
<evidence type="ECO:0000256" key="2">
    <source>
        <dbReference type="ARBA" id="ARBA00022676"/>
    </source>
</evidence>
<keyword evidence="4" id="KW-0472">Membrane</keyword>